<feature type="transmembrane region" description="Helical" evidence="6">
    <location>
        <begin position="89"/>
        <end position="110"/>
    </location>
</feature>
<keyword evidence="4 6" id="KW-1133">Transmembrane helix</keyword>
<name>A0A1D8NK56_YARLL</name>
<protein>
    <recommendedName>
        <fullName evidence="9">Protein SVP26</fullName>
    </recommendedName>
</protein>
<dbReference type="GeneID" id="2912772"/>
<evidence type="ECO:0000256" key="4">
    <source>
        <dbReference type="ARBA" id="ARBA00022989"/>
    </source>
</evidence>
<dbReference type="RefSeq" id="XP_504449.2">
    <property type="nucleotide sequence ID" value="XM_504449.2"/>
</dbReference>
<evidence type="ECO:0000313" key="7">
    <source>
        <dbReference type="EMBL" id="AOW06020.1"/>
    </source>
</evidence>
<dbReference type="GO" id="GO:0000139">
    <property type="term" value="C:Golgi membrane"/>
    <property type="evidence" value="ECO:0007669"/>
    <property type="project" value="TreeGrafter"/>
</dbReference>
<dbReference type="VEuPathDB" id="FungiDB:YALI0_E27027g"/>
<evidence type="ECO:0000256" key="1">
    <source>
        <dbReference type="ARBA" id="ARBA00004141"/>
    </source>
</evidence>
<dbReference type="Proteomes" id="UP000182444">
    <property type="component" value="Chromosome 1E"/>
</dbReference>
<evidence type="ECO:0000313" key="8">
    <source>
        <dbReference type="Proteomes" id="UP000182444"/>
    </source>
</evidence>
<evidence type="ECO:0000256" key="5">
    <source>
        <dbReference type="ARBA" id="ARBA00023136"/>
    </source>
</evidence>
<evidence type="ECO:0008006" key="9">
    <source>
        <dbReference type="Google" id="ProtNLM"/>
    </source>
</evidence>
<dbReference type="PANTHER" id="PTHR13144">
    <property type="entry name" value="TEX261 PROTEIN"/>
    <property type="match status" value="1"/>
</dbReference>
<keyword evidence="3 6" id="KW-0812">Transmembrane</keyword>
<gene>
    <name evidence="7" type="ORF">YALI1_E31974g</name>
</gene>
<evidence type="ECO:0000256" key="6">
    <source>
        <dbReference type="SAM" id="Phobius"/>
    </source>
</evidence>
<reference evidence="7 8" key="1">
    <citation type="journal article" date="2016" name="PLoS ONE">
        <title>Sequence Assembly of Yarrowia lipolytica Strain W29/CLIB89 Shows Transposable Element Diversity.</title>
        <authorList>
            <person name="Magnan C."/>
            <person name="Yu J."/>
            <person name="Chang I."/>
            <person name="Jahn E."/>
            <person name="Kanomata Y."/>
            <person name="Wu J."/>
            <person name="Zeller M."/>
            <person name="Oakes M."/>
            <person name="Baldi P."/>
            <person name="Sandmeyer S."/>
        </authorList>
    </citation>
    <scope>NUCLEOTIDE SEQUENCE [LARGE SCALE GENOMIC DNA]</scope>
    <source>
        <strain evidence="8">CLIB89(W29)</strain>
    </source>
</reference>
<dbReference type="KEGG" id="yli:2912772"/>
<dbReference type="VEuPathDB" id="FungiDB:YALI1_E31974g"/>
<dbReference type="GO" id="GO:0005789">
    <property type="term" value="C:endoplasmic reticulum membrane"/>
    <property type="evidence" value="ECO:0007669"/>
    <property type="project" value="TreeGrafter"/>
</dbReference>
<keyword evidence="5 6" id="KW-0472">Membrane</keyword>
<organism evidence="7 8">
    <name type="scientific">Yarrowia lipolytica</name>
    <name type="common">Candida lipolytica</name>
    <dbReference type="NCBI Taxonomy" id="4952"/>
    <lineage>
        <taxon>Eukaryota</taxon>
        <taxon>Fungi</taxon>
        <taxon>Dikarya</taxon>
        <taxon>Ascomycota</taxon>
        <taxon>Saccharomycotina</taxon>
        <taxon>Dipodascomycetes</taxon>
        <taxon>Dipodascales</taxon>
        <taxon>Dipodascales incertae sedis</taxon>
        <taxon>Yarrowia</taxon>
    </lineage>
</organism>
<sequence>MRRLPLGRLREDELKLKIGSSSVQVLVVFLADIQPYPLIIQLCPVNTRKHLVWTRVHACIDTNTASGLYYLSELVEEHTSIARKSLYRLIYFIITVDVLLWLIDGFPFWLSVMSVGSQMVYLQNLKRFPMIELTSPTFIGSAVLVLINHFLWFSHFSDPELPPASIRYHNLDYVGETRLPFAQVASYFVICIWLVPFSLFISLSASDYVLPSTNEVQGGEQKRRGASLAKIVVDPLRNLWFKIGEMFGYKRVGQMPI</sequence>
<dbReference type="PANTHER" id="PTHR13144:SF0">
    <property type="entry name" value="PROTEIN TEX261"/>
    <property type="match status" value="1"/>
</dbReference>
<feature type="transmembrane region" description="Helical" evidence="6">
    <location>
        <begin position="184"/>
        <end position="205"/>
    </location>
</feature>
<comment type="subcellular location">
    <subcellularLocation>
        <location evidence="1">Membrane</location>
        <topology evidence="1">Multi-pass membrane protein</topology>
    </subcellularLocation>
</comment>
<accession>A0A1D8NK56</accession>
<dbReference type="GO" id="GO:0097020">
    <property type="term" value="F:COPII receptor activity"/>
    <property type="evidence" value="ECO:0007669"/>
    <property type="project" value="InterPro"/>
</dbReference>
<comment type="similarity">
    <text evidence="2">Belongs to the SVP26 family.</text>
</comment>
<dbReference type="AlphaFoldDB" id="A0A1D8NK56"/>
<feature type="transmembrane region" description="Helical" evidence="6">
    <location>
        <begin position="130"/>
        <end position="153"/>
    </location>
</feature>
<dbReference type="GO" id="GO:0030134">
    <property type="term" value="C:COPII-coated ER to Golgi transport vesicle"/>
    <property type="evidence" value="ECO:0007669"/>
    <property type="project" value="TreeGrafter"/>
</dbReference>
<dbReference type="eggNOG" id="KOG4136">
    <property type="taxonomic scope" value="Eukaryota"/>
</dbReference>
<dbReference type="EMBL" id="CP017557">
    <property type="protein sequence ID" value="AOW06020.1"/>
    <property type="molecule type" value="Genomic_DNA"/>
</dbReference>
<dbReference type="InterPro" id="IPR007277">
    <property type="entry name" value="Svp26/Tex261"/>
</dbReference>
<evidence type="ECO:0000256" key="3">
    <source>
        <dbReference type="ARBA" id="ARBA00022692"/>
    </source>
</evidence>
<proteinExistence type="inferred from homology"/>
<dbReference type="Pfam" id="PF04148">
    <property type="entry name" value="Erv26"/>
    <property type="match status" value="1"/>
</dbReference>
<evidence type="ECO:0000256" key="2">
    <source>
        <dbReference type="ARBA" id="ARBA00008096"/>
    </source>
</evidence>
<dbReference type="GO" id="GO:0006888">
    <property type="term" value="P:endoplasmic reticulum to Golgi vesicle-mediated transport"/>
    <property type="evidence" value="ECO:0007669"/>
    <property type="project" value="InterPro"/>
</dbReference>